<comment type="subcellular location">
    <subcellularLocation>
        <location evidence="1">Nucleus</location>
    </subcellularLocation>
</comment>
<keyword evidence="2" id="KW-0479">Metal-binding</keyword>
<dbReference type="EMBL" id="JAUIQD010000004">
    <property type="protein sequence ID" value="KAK3352781.1"/>
    <property type="molecule type" value="Genomic_DNA"/>
</dbReference>
<feature type="compositionally biased region" description="Polar residues" evidence="4">
    <location>
        <begin position="88"/>
        <end position="105"/>
    </location>
</feature>
<dbReference type="InterPro" id="IPR036864">
    <property type="entry name" value="Zn2-C6_fun-type_DNA-bd_sf"/>
</dbReference>
<keyword evidence="7" id="KW-1185">Reference proteome</keyword>
<dbReference type="GO" id="GO:0008270">
    <property type="term" value="F:zinc ion binding"/>
    <property type="evidence" value="ECO:0007669"/>
    <property type="project" value="InterPro"/>
</dbReference>
<dbReference type="GO" id="GO:0003677">
    <property type="term" value="F:DNA binding"/>
    <property type="evidence" value="ECO:0007669"/>
    <property type="project" value="InterPro"/>
</dbReference>
<proteinExistence type="predicted"/>
<dbReference type="InterPro" id="IPR007219">
    <property type="entry name" value="XnlR_reg_dom"/>
</dbReference>
<dbReference type="Gene3D" id="4.10.240.10">
    <property type="entry name" value="Zn(2)-C6 fungal-type DNA-binding domain"/>
    <property type="match status" value="1"/>
</dbReference>
<dbReference type="AlphaFoldDB" id="A0AAJ0HHH0"/>
<dbReference type="CDD" id="cd00067">
    <property type="entry name" value="GAL4"/>
    <property type="match status" value="1"/>
</dbReference>
<evidence type="ECO:0000259" key="5">
    <source>
        <dbReference type="PROSITE" id="PS50048"/>
    </source>
</evidence>
<dbReference type="Pfam" id="PF04082">
    <property type="entry name" value="Fungal_trans"/>
    <property type="match status" value="1"/>
</dbReference>
<dbReference type="GO" id="GO:0006351">
    <property type="term" value="P:DNA-templated transcription"/>
    <property type="evidence" value="ECO:0007669"/>
    <property type="project" value="InterPro"/>
</dbReference>
<evidence type="ECO:0000256" key="1">
    <source>
        <dbReference type="ARBA" id="ARBA00004123"/>
    </source>
</evidence>
<dbReference type="InterPro" id="IPR001138">
    <property type="entry name" value="Zn2Cys6_DnaBD"/>
</dbReference>
<dbReference type="CDD" id="cd12148">
    <property type="entry name" value="fungal_TF_MHR"/>
    <property type="match status" value="1"/>
</dbReference>
<dbReference type="Pfam" id="PF00172">
    <property type="entry name" value="Zn_clus"/>
    <property type="match status" value="1"/>
</dbReference>
<dbReference type="PROSITE" id="PS00463">
    <property type="entry name" value="ZN2_CY6_FUNGAL_1"/>
    <property type="match status" value="1"/>
</dbReference>
<dbReference type="GO" id="GO:0000981">
    <property type="term" value="F:DNA-binding transcription factor activity, RNA polymerase II-specific"/>
    <property type="evidence" value="ECO:0007669"/>
    <property type="project" value="InterPro"/>
</dbReference>
<accession>A0AAJ0HHH0</accession>
<dbReference type="Proteomes" id="UP001275084">
    <property type="component" value="Unassembled WGS sequence"/>
</dbReference>
<reference evidence="6" key="1">
    <citation type="journal article" date="2023" name="Mol. Phylogenet. Evol.">
        <title>Genome-scale phylogeny and comparative genomics of the fungal order Sordariales.</title>
        <authorList>
            <person name="Hensen N."/>
            <person name="Bonometti L."/>
            <person name="Westerberg I."/>
            <person name="Brannstrom I.O."/>
            <person name="Guillou S."/>
            <person name="Cros-Aarteil S."/>
            <person name="Calhoun S."/>
            <person name="Haridas S."/>
            <person name="Kuo A."/>
            <person name="Mondo S."/>
            <person name="Pangilinan J."/>
            <person name="Riley R."/>
            <person name="LaButti K."/>
            <person name="Andreopoulos B."/>
            <person name="Lipzen A."/>
            <person name="Chen C."/>
            <person name="Yan M."/>
            <person name="Daum C."/>
            <person name="Ng V."/>
            <person name="Clum A."/>
            <person name="Steindorff A."/>
            <person name="Ohm R.A."/>
            <person name="Martin F."/>
            <person name="Silar P."/>
            <person name="Natvig D.O."/>
            <person name="Lalanne C."/>
            <person name="Gautier V."/>
            <person name="Ament-Velasquez S.L."/>
            <person name="Kruys A."/>
            <person name="Hutchinson M.I."/>
            <person name="Powell A.J."/>
            <person name="Barry K."/>
            <person name="Miller A.N."/>
            <person name="Grigoriev I.V."/>
            <person name="Debuchy R."/>
            <person name="Gladieux P."/>
            <person name="Hiltunen Thoren M."/>
            <person name="Johannesson H."/>
        </authorList>
    </citation>
    <scope>NUCLEOTIDE SEQUENCE</scope>
    <source>
        <strain evidence="6">CBS 955.72</strain>
    </source>
</reference>
<dbReference type="GO" id="GO:0005634">
    <property type="term" value="C:nucleus"/>
    <property type="evidence" value="ECO:0007669"/>
    <property type="project" value="UniProtKB-SubCell"/>
</dbReference>
<evidence type="ECO:0000256" key="2">
    <source>
        <dbReference type="ARBA" id="ARBA00022723"/>
    </source>
</evidence>
<name>A0AAJ0HHH0_9PEZI</name>
<protein>
    <submittedName>
        <fullName evidence="6">Fungal-specific transcription factor domain-containing protein</fullName>
    </submittedName>
</protein>
<dbReference type="PROSITE" id="PS50048">
    <property type="entry name" value="ZN2_CY6_FUNGAL_2"/>
    <property type="match status" value="1"/>
</dbReference>
<gene>
    <name evidence="6" type="ORF">B0T25DRAFT_192568</name>
</gene>
<evidence type="ECO:0000313" key="6">
    <source>
        <dbReference type="EMBL" id="KAK3352781.1"/>
    </source>
</evidence>
<feature type="region of interest" description="Disordered" evidence="4">
    <location>
        <begin position="86"/>
        <end position="114"/>
    </location>
</feature>
<evidence type="ECO:0000256" key="3">
    <source>
        <dbReference type="ARBA" id="ARBA00023242"/>
    </source>
</evidence>
<evidence type="ECO:0000256" key="4">
    <source>
        <dbReference type="SAM" id="MobiDB-lite"/>
    </source>
</evidence>
<evidence type="ECO:0000313" key="7">
    <source>
        <dbReference type="Proteomes" id="UP001275084"/>
    </source>
</evidence>
<dbReference type="PANTHER" id="PTHR31001:SF49">
    <property type="entry name" value="ZN(II)2CYS6 TRANSCRIPTION FACTOR (EUROFUNG)"/>
    <property type="match status" value="1"/>
</dbReference>
<dbReference type="InterPro" id="IPR050613">
    <property type="entry name" value="Sec_Metabolite_Reg"/>
</dbReference>
<dbReference type="SUPFAM" id="SSF57701">
    <property type="entry name" value="Zn2/Cys6 DNA-binding domain"/>
    <property type="match status" value="1"/>
</dbReference>
<comment type="caution">
    <text evidence="6">The sequence shown here is derived from an EMBL/GenBank/DDBJ whole genome shotgun (WGS) entry which is preliminary data.</text>
</comment>
<keyword evidence="3" id="KW-0539">Nucleus</keyword>
<organism evidence="6 7">
    <name type="scientific">Lasiosphaeria hispida</name>
    <dbReference type="NCBI Taxonomy" id="260671"/>
    <lineage>
        <taxon>Eukaryota</taxon>
        <taxon>Fungi</taxon>
        <taxon>Dikarya</taxon>
        <taxon>Ascomycota</taxon>
        <taxon>Pezizomycotina</taxon>
        <taxon>Sordariomycetes</taxon>
        <taxon>Sordariomycetidae</taxon>
        <taxon>Sordariales</taxon>
        <taxon>Lasiosphaeriaceae</taxon>
        <taxon>Lasiosphaeria</taxon>
    </lineage>
</organism>
<feature type="domain" description="Zn(2)-C6 fungal-type" evidence="5">
    <location>
        <begin position="17"/>
        <end position="48"/>
    </location>
</feature>
<dbReference type="SMART" id="SM00066">
    <property type="entry name" value="GAL4"/>
    <property type="match status" value="1"/>
</dbReference>
<dbReference type="PANTHER" id="PTHR31001">
    <property type="entry name" value="UNCHARACTERIZED TRANSCRIPTIONAL REGULATORY PROTEIN"/>
    <property type="match status" value="1"/>
</dbReference>
<dbReference type="SMART" id="SM00906">
    <property type="entry name" value="Fungal_trans"/>
    <property type="match status" value="1"/>
</dbReference>
<reference evidence="6" key="2">
    <citation type="submission" date="2023-06" db="EMBL/GenBank/DDBJ databases">
        <authorList>
            <consortium name="Lawrence Berkeley National Laboratory"/>
            <person name="Haridas S."/>
            <person name="Hensen N."/>
            <person name="Bonometti L."/>
            <person name="Westerberg I."/>
            <person name="Brannstrom I.O."/>
            <person name="Guillou S."/>
            <person name="Cros-Aarteil S."/>
            <person name="Calhoun S."/>
            <person name="Kuo A."/>
            <person name="Mondo S."/>
            <person name="Pangilinan J."/>
            <person name="Riley R."/>
            <person name="Labutti K."/>
            <person name="Andreopoulos B."/>
            <person name="Lipzen A."/>
            <person name="Chen C."/>
            <person name="Yanf M."/>
            <person name="Daum C."/>
            <person name="Ng V."/>
            <person name="Clum A."/>
            <person name="Steindorff A."/>
            <person name="Ohm R."/>
            <person name="Martin F."/>
            <person name="Silar P."/>
            <person name="Natvig D."/>
            <person name="Lalanne C."/>
            <person name="Gautier V."/>
            <person name="Ament-Velasquez S.L."/>
            <person name="Kruys A."/>
            <person name="Hutchinson M.I."/>
            <person name="Powell A.J."/>
            <person name="Barry K."/>
            <person name="Miller A.N."/>
            <person name="Grigoriev I.V."/>
            <person name="Debuchy R."/>
            <person name="Gladieux P."/>
            <person name="Thoren M.H."/>
            <person name="Johannesson H."/>
        </authorList>
    </citation>
    <scope>NUCLEOTIDE SEQUENCE</scope>
    <source>
        <strain evidence="6">CBS 955.72</strain>
    </source>
</reference>
<sequence>MAQSAFQTRRRDKPILSCTFCRGRKLRCDRQAPCSGCLRRGKAAECTYSSSEQERKDAIDYRPHARDQQTRQRVARLETLVTEMRDMAQSSRQPSGNVASPSTALDDSRSPLVAQDSRVVDDMGKLSLNDSRAVYTGSSHWATILEDHLKDELSEEHSDYTASFRSTLPDAGVMHGSPAARISLLNSAPRLPREQILAMIPPRKMVDRHVSQFFNGFDMAPFVLHRNEFLAEYADFWDNPSATPIMWVGLLFSVMSASALLQQQDASTLDLSAAESQDMLNGYRTLTIQCLVAGDYLRSSRYTMETLILHFGVDQSVNVDASTTDSWILIGVIIRIALRMGLHRDPSHWPHIRPLQAELRRRLWITLYQMDFFTSTQVGLPRIIKDSQCDTRPPAHLLDHDIGFEHDDIPPERPLTEPTPLLYIVQRNAIIKVAAEIYDATEAGPASPATSAALNAKLERAVDAIPACLKYTSLETSLADSPITVLHQMILDILIHKAIYLLHRRSFVKGAAGEESAKSNDLCIEAALVILRHQQRMGEETQPGGLMFGIRWKVASSLNHEFLQATMILCLVLGRFNEGHVGIANSSALHRRGDILEALTIVRNLWEKIADRSLEAQKAANAIATVLQQDLNRPGAPTSEAPGGFLDQMAGVTAEEYFGDFDYGQDLALDPSLFAIGDYAAASGSMSDDFVTE</sequence>